<evidence type="ECO:0000256" key="8">
    <source>
        <dbReference type="RuleBase" id="RU004185"/>
    </source>
</evidence>
<evidence type="ECO:0000256" key="2">
    <source>
        <dbReference type="ARBA" id="ARBA00023004"/>
    </source>
</evidence>
<dbReference type="PANTHER" id="PTHR11108:SF1">
    <property type="entry name" value="FERROCHELATASE, MITOCHONDRIAL"/>
    <property type="match status" value="1"/>
</dbReference>
<dbReference type="GO" id="GO:0005737">
    <property type="term" value="C:cytoplasm"/>
    <property type="evidence" value="ECO:0007669"/>
    <property type="project" value="UniProtKB-SubCell"/>
</dbReference>
<evidence type="ECO:0000256" key="3">
    <source>
        <dbReference type="ARBA" id="ARBA00023133"/>
    </source>
</evidence>
<comment type="similarity">
    <text evidence="1 7 8">Belongs to the ferrochelatase family.</text>
</comment>
<dbReference type="GO" id="GO:0004325">
    <property type="term" value="F:ferrochelatase activity"/>
    <property type="evidence" value="ECO:0007669"/>
    <property type="project" value="UniProtKB-UniRule"/>
</dbReference>
<comment type="caution">
    <text evidence="9">The sequence shown here is derived from an EMBL/GenBank/DDBJ whole genome shotgun (WGS) entry which is preliminary data.</text>
</comment>
<dbReference type="GO" id="GO:0006783">
    <property type="term" value="P:heme biosynthetic process"/>
    <property type="evidence" value="ECO:0007669"/>
    <property type="project" value="UniProtKB-UniRule"/>
</dbReference>
<dbReference type="EMBL" id="JRAK01000163">
    <property type="protein sequence ID" value="KGN83573.1"/>
    <property type="molecule type" value="Genomic_DNA"/>
</dbReference>
<accession>A0A0A2EXA9</accession>
<evidence type="ECO:0000256" key="4">
    <source>
        <dbReference type="ARBA" id="ARBA00023239"/>
    </source>
</evidence>
<evidence type="ECO:0000313" key="10">
    <source>
        <dbReference type="Proteomes" id="UP000030146"/>
    </source>
</evidence>
<reference evidence="9 10" key="1">
    <citation type="submission" date="2014-08" db="EMBL/GenBank/DDBJ databases">
        <title>Porphyromonas gulae strain:COT-052_OH3439 Genome sequencing.</title>
        <authorList>
            <person name="Wallis C."/>
            <person name="Deusch O."/>
            <person name="O'Flynn C."/>
            <person name="Davis I."/>
            <person name="Jospin G."/>
            <person name="Darling A.E."/>
            <person name="Coil D.A."/>
            <person name="Alexiev A."/>
            <person name="Horsfall A."/>
            <person name="Kirkwood N."/>
            <person name="Harris S."/>
            <person name="Eisen J.A."/>
        </authorList>
    </citation>
    <scope>NUCLEOTIDE SEQUENCE [LARGE SCALE GENOMIC DNA]</scope>
    <source>
        <strain evidence="10">COT-052 OH3439</strain>
    </source>
</reference>
<keyword evidence="5 7" id="KW-0627">Porphyrin biosynthesis</keyword>
<name>A0A0A2EXA9_9PORP</name>
<keyword evidence="4 7" id="KW-0456">Lyase</keyword>
<dbReference type="Pfam" id="PF00762">
    <property type="entry name" value="Ferrochelatase"/>
    <property type="match status" value="1"/>
</dbReference>
<protein>
    <recommendedName>
        <fullName evidence="7">Ferrochelatase</fullName>
        <ecNumber evidence="7">4.98.1.1</ecNumber>
    </recommendedName>
    <alternativeName>
        <fullName evidence="7">Heme synthase</fullName>
    </alternativeName>
    <alternativeName>
        <fullName evidence="7">Protoheme ferro-lyase</fullName>
    </alternativeName>
</protein>
<dbReference type="PANTHER" id="PTHR11108">
    <property type="entry name" value="FERROCHELATASE"/>
    <property type="match status" value="1"/>
</dbReference>
<feature type="binding site" evidence="7">
    <location>
        <position position="302"/>
    </location>
    <ligand>
        <name>Fe(2+)</name>
        <dbReference type="ChEBI" id="CHEBI:29033"/>
    </ligand>
</feature>
<dbReference type="EC" id="4.98.1.1" evidence="7"/>
<keyword evidence="3 7" id="KW-0350">Heme biosynthesis</keyword>
<dbReference type="SUPFAM" id="SSF53800">
    <property type="entry name" value="Chelatase"/>
    <property type="match status" value="1"/>
</dbReference>
<dbReference type="CDD" id="cd03411">
    <property type="entry name" value="Ferrochelatase_N"/>
    <property type="match status" value="1"/>
</dbReference>
<comment type="catalytic activity">
    <reaction evidence="6">
        <text>Fe-coproporphyrin III + 2 H(+) = coproporphyrin III + Fe(2+)</text>
        <dbReference type="Rhea" id="RHEA:49572"/>
        <dbReference type="ChEBI" id="CHEBI:15378"/>
        <dbReference type="ChEBI" id="CHEBI:29033"/>
        <dbReference type="ChEBI" id="CHEBI:68438"/>
        <dbReference type="ChEBI" id="CHEBI:131725"/>
        <dbReference type="EC" id="4.99.1.9"/>
    </reaction>
    <physiologicalReaction direction="right-to-left" evidence="6">
        <dbReference type="Rhea" id="RHEA:49574"/>
    </physiologicalReaction>
</comment>
<dbReference type="UniPathway" id="UPA00252">
    <property type="reaction ID" value="UER00325"/>
</dbReference>
<sequence>MADSRRTDDNKGAEEVVLLLNIGSPDSPEVKDVARYLNSFLTDRRIITLPFLLRQLLVRGIITPFRKKSSARKYRTVWDEASRSFPLLSHTKAMARALAHTGREVHVAMRYGKPAVADVLKELPRDRSLVVLPLFPHYAMSSYETAVEHCKAEIRRLCPDLSFRIVQPFYAHEAYIRTLADSIRPYLTKPFDKLVLSYHGIPYDHLDKTTRQALDLRHPEGCCTEEDPTASVCYRHQTYRTTALIREALGLNEEQVEQVFQSRVGHTEWLRPYLIERLSTWPQEGTKRILIACPSFVCDCLETLEEVADHGQSIFKKAGGTDFTYIPCLNSEACWIDALRTILKE</sequence>
<dbReference type="InterPro" id="IPR033644">
    <property type="entry name" value="Ferrochelatase_C"/>
</dbReference>
<evidence type="ECO:0000256" key="5">
    <source>
        <dbReference type="ARBA" id="ARBA00023244"/>
    </source>
</evidence>
<feature type="binding site" evidence="7">
    <location>
        <position position="199"/>
    </location>
    <ligand>
        <name>Fe(2+)</name>
        <dbReference type="ChEBI" id="CHEBI:29033"/>
    </ligand>
</feature>
<dbReference type="InterPro" id="IPR033659">
    <property type="entry name" value="Ferrochelatase_N"/>
</dbReference>
<keyword evidence="10" id="KW-1185">Reference proteome</keyword>
<dbReference type="NCBIfam" id="TIGR00109">
    <property type="entry name" value="hemH"/>
    <property type="match status" value="1"/>
</dbReference>
<dbReference type="CDD" id="cd00419">
    <property type="entry name" value="Ferrochelatase_C"/>
    <property type="match status" value="1"/>
</dbReference>
<gene>
    <name evidence="7" type="primary">hemH</name>
    <name evidence="9" type="ORF">HR15_11955</name>
</gene>
<dbReference type="InterPro" id="IPR001015">
    <property type="entry name" value="Ferrochelatase"/>
</dbReference>
<proteinExistence type="inferred from homology"/>
<keyword evidence="7" id="KW-0963">Cytoplasm</keyword>
<dbReference type="Proteomes" id="UP000030146">
    <property type="component" value="Unassembled WGS sequence"/>
</dbReference>
<organism evidence="9 10">
    <name type="scientific">Porphyromonas gulae</name>
    <dbReference type="NCBI Taxonomy" id="111105"/>
    <lineage>
        <taxon>Bacteria</taxon>
        <taxon>Pseudomonadati</taxon>
        <taxon>Bacteroidota</taxon>
        <taxon>Bacteroidia</taxon>
        <taxon>Bacteroidales</taxon>
        <taxon>Porphyromonadaceae</taxon>
        <taxon>Porphyromonas</taxon>
    </lineage>
</organism>
<dbReference type="GO" id="GO:0046872">
    <property type="term" value="F:metal ion binding"/>
    <property type="evidence" value="ECO:0007669"/>
    <property type="project" value="UniProtKB-KW"/>
</dbReference>
<comment type="subcellular location">
    <subcellularLocation>
        <location evidence="7">Cytoplasm</location>
    </subcellularLocation>
</comment>
<evidence type="ECO:0000256" key="1">
    <source>
        <dbReference type="ARBA" id="ARBA00007718"/>
    </source>
</evidence>
<dbReference type="RefSeq" id="WP_039426955.1">
    <property type="nucleotide sequence ID" value="NZ_JRAK01000163.1"/>
</dbReference>
<comment type="function">
    <text evidence="7">Catalyzes the ferrous insertion into protoporphyrin IX.</text>
</comment>
<comment type="catalytic activity">
    <reaction evidence="7">
        <text>heme b + 2 H(+) = protoporphyrin IX + Fe(2+)</text>
        <dbReference type="Rhea" id="RHEA:22584"/>
        <dbReference type="ChEBI" id="CHEBI:15378"/>
        <dbReference type="ChEBI" id="CHEBI:29033"/>
        <dbReference type="ChEBI" id="CHEBI:57306"/>
        <dbReference type="ChEBI" id="CHEBI:60344"/>
        <dbReference type="EC" id="4.98.1.1"/>
    </reaction>
</comment>
<dbReference type="Gene3D" id="3.40.50.1400">
    <property type="match status" value="2"/>
</dbReference>
<keyword evidence="2 7" id="KW-0408">Iron</keyword>
<comment type="pathway">
    <text evidence="7">Porphyrin-containing compound metabolism; protoheme biosynthesis; protoheme from protoporphyrin-IX: step 1/1.</text>
</comment>
<evidence type="ECO:0000313" key="9">
    <source>
        <dbReference type="EMBL" id="KGN83573.1"/>
    </source>
</evidence>
<dbReference type="HAMAP" id="MF_00323">
    <property type="entry name" value="Ferrochelatase"/>
    <property type="match status" value="1"/>
</dbReference>
<dbReference type="AlphaFoldDB" id="A0A0A2EXA9"/>
<keyword evidence="7" id="KW-0479">Metal-binding</keyword>
<evidence type="ECO:0000256" key="6">
    <source>
        <dbReference type="ARBA" id="ARBA00024536"/>
    </source>
</evidence>
<evidence type="ECO:0000256" key="7">
    <source>
        <dbReference type="HAMAP-Rule" id="MF_00323"/>
    </source>
</evidence>